<evidence type="ECO:0000313" key="2">
    <source>
        <dbReference type="EMBL" id="WTW70523.1"/>
    </source>
</evidence>
<feature type="region of interest" description="Disordered" evidence="1">
    <location>
        <begin position="1"/>
        <end position="118"/>
    </location>
</feature>
<dbReference type="EMBL" id="CP108313">
    <property type="protein sequence ID" value="WTW70523.1"/>
    <property type="molecule type" value="Genomic_DNA"/>
</dbReference>
<protein>
    <submittedName>
        <fullName evidence="2">Uncharacterized protein</fullName>
    </submittedName>
</protein>
<feature type="compositionally biased region" description="Basic and acidic residues" evidence="1">
    <location>
        <begin position="103"/>
        <end position="113"/>
    </location>
</feature>
<organism evidence="2">
    <name type="scientific">Streptomyces sp. NBC_00008</name>
    <dbReference type="NCBI Taxonomy" id="2903610"/>
    <lineage>
        <taxon>Bacteria</taxon>
        <taxon>Bacillati</taxon>
        <taxon>Actinomycetota</taxon>
        <taxon>Actinomycetes</taxon>
        <taxon>Kitasatosporales</taxon>
        <taxon>Streptomycetaceae</taxon>
        <taxon>Streptomyces</taxon>
    </lineage>
</organism>
<evidence type="ECO:0000256" key="1">
    <source>
        <dbReference type="SAM" id="MobiDB-lite"/>
    </source>
</evidence>
<feature type="region of interest" description="Disordered" evidence="1">
    <location>
        <begin position="374"/>
        <end position="394"/>
    </location>
</feature>
<gene>
    <name evidence="2" type="ORF">OG398_20770</name>
</gene>
<accession>A0AAU2VVK7</accession>
<sequence length="857" mass="94958">MALDDEQDFIQQQSVPATGSPYSAAEELRGRPPLLDQYSDVDQTKHTEAATSADTPTPVSEADTESTVPARPEVIGSASSQSGSAPTLYPPAPAIPPNSPEPAAHREAERGRTEQPSPEAIEAVGQAATLQRALINLGEMIGTKYVFEQTLDADAPIDAEYLAVIRRVYAKPRSEDTDRTRSPFAQALQVLRPSGSVLVINRPPNSSRTTTAYALLDQLVEEGLISEVRPLSFGGSQHFPARRLPHDRRCGFLIELPPDEDGFQVADTFGSGLGKLGEQLARRDNRLIVLTRPEQWRRISHGTPSSAAPDLGEIHPHDIATRWLLAQEPSFPVNAWLGSADIRRLIDGMTPTDILNVTPLMLDEHRTAEQLAADALSDVTRDSAQQTPAERRRSLDDQISNVVAVLSNWEDALYEWHEPEGRVRTSFERNFLLTAAVLRGDPVGHVYAKAAELTDTLDKRDTPVPVHGQQAPGVIAMTKAIKARREEDGTLRFDRPHWDDAAVEYFWNDRPLARTSFLKWLAQVPIDDTGTNKEALETITKDARRALAARIGEFALRWAVRHRRQEPLEAIVTAWYAHGTDKELWPLAVKLLDNAAIHAASAPYVHSLLLSWAKRKDASLQQAVVEVCTGQFGRRHTGKALRRLKRVANSGLPEVVDSLREAIQVLWADTSVRKTLFGYVVDWCGDEKIRDTVGHRTFTALAASSAPEADRVPLVLHSDTTPDSDEEEDFRPPVAGLVTGWRTLLRQATGAAGDRELDRAIFLWLDAALERPPLRRIILDTLRRAVDVRGPEGPTLREALRTCSQVWVQSEDRPYSHDRANLKLELSSLLDADLAKVQRLLLQEDPEADTSEEREAA</sequence>
<name>A0AAU2VVK7_9ACTN</name>
<proteinExistence type="predicted"/>
<dbReference type="AlphaFoldDB" id="A0AAU2VVK7"/>
<feature type="compositionally biased region" description="Polar residues" evidence="1">
    <location>
        <begin position="9"/>
        <end position="21"/>
    </location>
</feature>
<reference evidence="2" key="1">
    <citation type="submission" date="2022-10" db="EMBL/GenBank/DDBJ databases">
        <title>The complete genomes of actinobacterial strains from the NBC collection.</title>
        <authorList>
            <person name="Joergensen T.S."/>
            <person name="Alvarez Arevalo M."/>
            <person name="Sterndorff E.B."/>
            <person name="Faurdal D."/>
            <person name="Vuksanovic O."/>
            <person name="Mourched A.-S."/>
            <person name="Charusanti P."/>
            <person name="Shaw S."/>
            <person name="Blin K."/>
            <person name="Weber T."/>
        </authorList>
    </citation>
    <scope>NUCLEOTIDE SEQUENCE</scope>
    <source>
        <strain evidence="2">NBC_00008</strain>
    </source>
</reference>
<feature type="compositionally biased region" description="Pro residues" evidence="1">
    <location>
        <begin position="88"/>
        <end position="100"/>
    </location>
</feature>
<feature type="compositionally biased region" description="Polar residues" evidence="1">
    <location>
        <begin position="49"/>
        <end position="58"/>
    </location>
</feature>